<keyword evidence="2" id="KW-0813">Transport</keyword>
<feature type="transmembrane region" description="Helical" evidence="7">
    <location>
        <begin position="161"/>
        <end position="184"/>
    </location>
</feature>
<dbReference type="InterPro" id="IPR005829">
    <property type="entry name" value="Sugar_transporter_CS"/>
</dbReference>
<feature type="transmembrane region" description="Helical" evidence="7">
    <location>
        <begin position="229"/>
        <end position="248"/>
    </location>
</feature>
<comment type="caution">
    <text evidence="9">The sequence shown here is derived from an EMBL/GenBank/DDBJ whole genome shotgun (WGS) entry which is preliminary data.</text>
</comment>
<name>A0ABS5TMK4_9ACTN</name>
<keyword evidence="4 7" id="KW-0812">Transmembrane</keyword>
<dbReference type="InterPro" id="IPR011701">
    <property type="entry name" value="MFS"/>
</dbReference>
<feature type="transmembrane region" description="Helical" evidence="7">
    <location>
        <begin position="331"/>
        <end position="351"/>
    </location>
</feature>
<organism evidence="9 10">
    <name type="scientific">Kineosporia corallincola</name>
    <dbReference type="NCBI Taxonomy" id="2835133"/>
    <lineage>
        <taxon>Bacteria</taxon>
        <taxon>Bacillati</taxon>
        <taxon>Actinomycetota</taxon>
        <taxon>Actinomycetes</taxon>
        <taxon>Kineosporiales</taxon>
        <taxon>Kineosporiaceae</taxon>
        <taxon>Kineosporia</taxon>
    </lineage>
</organism>
<feature type="transmembrane region" description="Helical" evidence="7">
    <location>
        <begin position="437"/>
        <end position="459"/>
    </location>
</feature>
<dbReference type="InterPro" id="IPR036259">
    <property type="entry name" value="MFS_trans_sf"/>
</dbReference>
<dbReference type="RefSeq" id="WP_214158802.1">
    <property type="nucleotide sequence ID" value="NZ_JAHBAY010000012.1"/>
</dbReference>
<feature type="transmembrane region" description="Helical" evidence="7">
    <location>
        <begin position="44"/>
        <end position="62"/>
    </location>
</feature>
<dbReference type="PANTHER" id="PTHR42718:SF46">
    <property type="entry name" value="BLR6921 PROTEIN"/>
    <property type="match status" value="1"/>
</dbReference>
<feature type="domain" description="Major facilitator superfamily (MFS) profile" evidence="8">
    <location>
        <begin position="8"/>
        <end position="464"/>
    </location>
</feature>
<dbReference type="Gene3D" id="1.20.1720.10">
    <property type="entry name" value="Multidrug resistance protein D"/>
    <property type="match status" value="1"/>
</dbReference>
<feature type="transmembrane region" description="Helical" evidence="7">
    <location>
        <begin position="104"/>
        <end position="125"/>
    </location>
</feature>
<evidence type="ECO:0000256" key="3">
    <source>
        <dbReference type="ARBA" id="ARBA00022475"/>
    </source>
</evidence>
<feature type="transmembrane region" description="Helical" evidence="7">
    <location>
        <begin position="132"/>
        <end position="155"/>
    </location>
</feature>
<feature type="transmembrane region" description="Helical" evidence="7">
    <location>
        <begin position="269"/>
        <end position="290"/>
    </location>
</feature>
<dbReference type="PRINTS" id="PR01036">
    <property type="entry name" value="TCRTETB"/>
</dbReference>
<keyword evidence="5 7" id="KW-1133">Transmembrane helix</keyword>
<evidence type="ECO:0000256" key="4">
    <source>
        <dbReference type="ARBA" id="ARBA00022692"/>
    </source>
</evidence>
<dbReference type="NCBIfam" id="TIGR00711">
    <property type="entry name" value="efflux_EmrB"/>
    <property type="match status" value="1"/>
</dbReference>
<dbReference type="InterPro" id="IPR020846">
    <property type="entry name" value="MFS_dom"/>
</dbReference>
<keyword evidence="3" id="KW-1003">Cell membrane</keyword>
<dbReference type="PROSITE" id="PS50850">
    <property type="entry name" value="MFS"/>
    <property type="match status" value="1"/>
</dbReference>
<dbReference type="SUPFAM" id="SSF103473">
    <property type="entry name" value="MFS general substrate transporter"/>
    <property type="match status" value="1"/>
</dbReference>
<dbReference type="EMBL" id="JAHBAY010000012">
    <property type="protein sequence ID" value="MBT0772338.1"/>
    <property type="molecule type" value="Genomic_DNA"/>
</dbReference>
<sequence length="475" mass="48207">MRRNPWSTLAVLALAQFMVVLDVTIVNVALPDLQNDLGFSADDLQWVVSAYTLVFGGFLLLGGRAADLLGRRRLFLAGLTVFGLASLAGGLADSQGLLIAFRAVQGLGGAMMSPAALSILTVTFAPGRERNIALGIWGGLAGLGGTLGVVAGGFLVDGASWRWVFFVNVPVAVALLAVTPLFVGESRAGSTDGPRTFDALGALLATTGVLALIYGVIRAEPLGWSDPEVIGSLVAAVVLLAGFVAAEARSAAPLVPLRMFRSRSLSVSTVQLGLNGAAFLSMFFLAAIFLQQVRGESAVATGVQFLPMGLAAILGAASASSLVTRIGTRPVHLIGSVLGVAGLLLLTTAGATGGYATELLPGFALFGFGIMWVGVPGQISAVSEVSHDDAGAASGLVSAGYQVGGVLGLAVVNTLSTSLANSRLAEGASVQAALVDAFHRGMLVAAGFAVVNAGLAFAARQRVPDAQELTEAVPV</sequence>
<gene>
    <name evidence="9" type="ORF">KIH74_25560</name>
</gene>
<feature type="transmembrane region" description="Helical" evidence="7">
    <location>
        <begin position="363"/>
        <end position="383"/>
    </location>
</feature>
<evidence type="ECO:0000256" key="7">
    <source>
        <dbReference type="SAM" id="Phobius"/>
    </source>
</evidence>
<dbReference type="Proteomes" id="UP001197247">
    <property type="component" value="Unassembled WGS sequence"/>
</dbReference>
<feature type="transmembrane region" description="Helical" evidence="7">
    <location>
        <begin position="395"/>
        <end position="417"/>
    </location>
</feature>
<evidence type="ECO:0000256" key="6">
    <source>
        <dbReference type="ARBA" id="ARBA00023136"/>
    </source>
</evidence>
<evidence type="ECO:0000256" key="2">
    <source>
        <dbReference type="ARBA" id="ARBA00022448"/>
    </source>
</evidence>
<dbReference type="PROSITE" id="PS00216">
    <property type="entry name" value="SUGAR_TRANSPORT_1"/>
    <property type="match status" value="1"/>
</dbReference>
<feature type="transmembrane region" description="Helical" evidence="7">
    <location>
        <begin position="74"/>
        <end position="92"/>
    </location>
</feature>
<comment type="subcellular location">
    <subcellularLocation>
        <location evidence="1">Cell membrane</location>
        <topology evidence="1">Multi-pass membrane protein</topology>
    </subcellularLocation>
</comment>
<proteinExistence type="predicted"/>
<keyword evidence="10" id="KW-1185">Reference proteome</keyword>
<accession>A0ABS5TMK4</accession>
<keyword evidence="6 7" id="KW-0472">Membrane</keyword>
<evidence type="ECO:0000256" key="1">
    <source>
        <dbReference type="ARBA" id="ARBA00004651"/>
    </source>
</evidence>
<protein>
    <submittedName>
        <fullName evidence="9">MFS transporter</fullName>
    </submittedName>
</protein>
<dbReference type="InterPro" id="IPR004638">
    <property type="entry name" value="EmrB-like"/>
</dbReference>
<reference evidence="9 10" key="1">
    <citation type="submission" date="2021-05" db="EMBL/GenBank/DDBJ databases">
        <title>Kineosporia and Streptomyces sp. nov. two new marine actinobacteria isolated from Coral.</title>
        <authorList>
            <person name="Buangrab K."/>
            <person name="Sutthacheep M."/>
            <person name="Yeemin T."/>
            <person name="Harunari E."/>
            <person name="Igarashi Y."/>
            <person name="Kanchanasin P."/>
            <person name="Tanasupawat S."/>
            <person name="Phongsopitanun W."/>
        </authorList>
    </citation>
    <scope>NUCLEOTIDE SEQUENCE [LARGE SCALE GENOMIC DNA]</scope>
    <source>
        <strain evidence="9 10">J2-2</strain>
    </source>
</reference>
<dbReference type="PANTHER" id="PTHR42718">
    <property type="entry name" value="MAJOR FACILITATOR SUPERFAMILY MULTIDRUG TRANSPORTER MFSC"/>
    <property type="match status" value="1"/>
</dbReference>
<dbReference type="Pfam" id="PF07690">
    <property type="entry name" value="MFS_1"/>
    <property type="match status" value="1"/>
</dbReference>
<evidence type="ECO:0000256" key="5">
    <source>
        <dbReference type="ARBA" id="ARBA00022989"/>
    </source>
</evidence>
<evidence type="ECO:0000259" key="8">
    <source>
        <dbReference type="PROSITE" id="PS50850"/>
    </source>
</evidence>
<evidence type="ECO:0000313" key="10">
    <source>
        <dbReference type="Proteomes" id="UP001197247"/>
    </source>
</evidence>
<dbReference type="Gene3D" id="1.20.1250.20">
    <property type="entry name" value="MFS general substrate transporter like domains"/>
    <property type="match status" value="1"/>
</dbReference>
<dbReference type="CDD" id="cd17321">
    <property type="entry name" value="MFS_MMR_MDR_like"/>
    <property type="match status" value="1"/>
</dbReference>
<feature type="transmembrane region" description="Helical" evidence="7">
    <location>
        <begin position="196"/>
        <end position="217"/>
    </location>
</feature>
<evidence type="ECO:0000313" key="9">
    <source>
        <dbReference type="EMBL" id="MBT0772338.1"/>
    </source>
</evidence>
<feature type="transmembrane region" description="Helical" evidence="7">
    <location>
        <begin position="302"/>
        <end position="324"/>
    </location>
</feature>